<proteinExistence type="predicted"/>
<gene>
    <name evidence="1" type="ORF">BJX68DRAFT_187549</name>
</gene>
<reference evidence="1 2" key="1">
    <citation type="submission" date="2024-07" db="EMBL/GenBank/DDBJ databases">
        <title>Section-level genome sequencing and comparative genomics of Aspergillus sections Usti and Cavernicolus.</title>
        <authorList>
            <consortium name="Lawrence Berkeley National Laboratory"/>
            <person name="Nybo J.L."/>
            <person name="Vesth T.C."/>
            <person name="Theobald S."/>
            <person name="Frisvad J.C."/>
            <person name="Larsen T.O."/>
            <person name="Kjaerboelling I."/>
            <person name="Rothschild-Mancinelli K."/>
            <person name="Lyhne E.K."/>
            <person name="Kogle M.E."/>
            <person name="Barry K."/>
            <person name="Clum A."/>
            <person name="Na H."/>
            <person name="Ledsgaard L."/>
            <person name="Lin J."/>
            <person name="Lipzen A."/>
            <person name="Kuo A."/>
            <person name="Riley R."/>
            <person name="Mondo S."/>
            <person name="LaButti K."/>
            <person name="Haridas S."/>
            <person name="Pangalinan J."/>
            <person name="Salamov A.A."/>
            <person name="Simmons B.A."/>
            <person name="Magnuson J.K."/>
            <person name="Chen J."/>
            <person name="Drula E."/>
            <person name="Henrissat B."/>
            <person name="Wiebenga A."/>
            <person name="Lubbers R.J."/>
            <person name="Gomes A.C."/>
            <person name="Macurrencykelacurrency M.R."/>
            <person name="Stajich J."/>
            <person name="Grigoriev I.V."/>
            <person name="Mortensen U.H."/>
            <person name="De vries R.P."/>
            <person name="Baker S.E."/>
            <person name="Andersen M.R."/>
        </authorList>
    </citation>
    <scope>NUCLEOTIDE SEQUENCE [LARGE SCALE GENOMIC DNA]</scope>
    <source>
        <strain evidence="1 2">CBS 756.74</strain>
    </source>
</reference>
<name>A0ABR4JJZ8_9EURO</name>
<comment type="caution">
    <text evidence="1">The sequence shown here is derived from an EMBL/GenBank/DDBJ whole genome shotgun (WGS) entry which is preliminary data.</text>
</comment>
<dbReference type="EMBL" id="JBFXLR010000066">
    <property type="protein sequence ID" value="KAL2840368.1"/>
    <property type="molecule type" value="Genomic_DNA"/>
</dbReference>
<accession>A0ABR4JJZ8</accession>
<sequence length="113" mass="13027">MWLIVARVLRSASRESWSCRSRQCYALVHWRIPSLRCHISQTDQLEPPSSYELPQISSSESLILSWANQHQSIHFILLVSLFVRHGVRCPGALCRLKRGKLLFTAHSLPWHGP</sequence>
<evidence type="ECO:0000313" key="1">
    <source>
        <dbReference type="EMBL" id="KAL2840368.1"/>
    </source>
</evidence>
<protein>
    <submittedName>
        <fullName evidence="1">Uncharacterized protein</fullName>
    </submittedName>
</protein>
<dbReference type="Proteomes" id="UP001610444">
    <property type="component" value="Unassembled WGS sequence"/>
</dbReference>
<dbReference type="RefSeq" id="XP_070894019.1">
    <property type="nucleotide sequence ID" value="XM_071037325.1"/>
</dbReference>
<dbReference type="GeneID" id="98152489"/>
<evidence type="ECO:0000313" key="2">
    <source>
        <dbReference type="Proteomes" id="UP001610444"/>
    </source>
</evidence>
<organism evidence="1 2">
    <name type="scientific">Aspergillus pseudodeflectus</name>
    <dbReference type="NCBI Taxonomy" id="176178"/>
    <lineage>
        <taxon>Eukaryota</taxon>
        <taxon>Fungi</taxon>
        <taxon>Dikarya</taxon>
        <taxon>Ascomycota</taxon>
        <taxon>Pezizomycotina</taxon>
        <taxon>Eurotiomycetes</taxon>
        <taxon>Eurotiomycetidae</taxon>
        <taxon>Eurotiales</taxon>
        <taxon>Aspergillaceae</taxon>
        <taxon>Aspergillus</taxon>
        <taxon>Aspergillus subgen. Nidulantes</taxon>
    </lineage>
</organism>
<keyword evidence="2" id="KW-1185">Reference proteome</keyword>